<dbReference type="GO" id="GO:0006970">
    <property type="term" value="P:response to osmotic stress"/>
    <property type="evidence" value="ECO:0007669"/>
    <property type="project" value="EnsemblFungi"/>
</dbReference>
<dbReference type="GO" id="GO:0120029">
    <property type="term" value="P:proton export across plasma membrane"/>
    <property type="evidence" value="ECO:0007669"/>
    <property type="project" value="InterPro"/>
</dbReference>
<evidence type="ECO:0000256" key="12">
    <source>
        <dbReference type="SAM" id="Phobius"/>
    </source>
</evidence>
<keyword evidence="10" id="KW-0739">Sodium transport</keyword>
<dbReference type="InterPro" id="IPR013928">
    <property type="entry name" value="Cation/H_antiporter_C"/>
</dbReference>
<dbReference type="InterPro" id="IPR038770">
    <property type="entry name" value="Na+/solute_symporter_sf"/>
</dbReference>
<keyword evidence="3" id="KW-0813">Transport</keyword>
<feature type="transmembrane region" description="Helical" evidence="12">
    <location>
        <begin position="204"/>
        <end position="225"/>
    </location>
</feature>
<feature type="compositionally biased region" description="Low complexity" evidence="11">
    <location>
        <begin position="990"/>
        <end position="1010"/>
    </location>
</feature>
<dbReference type="FunFam" id="1.20.1530.20:FF:000015">
    <property type="entry name" value="Na(+)/H(+) antiporter 2"/>
    <property type="match status" value="1"/>
</dbReference>
<evidence type="ECO:0000256" key="3">
    <source>
        <dbReference type="ARBA" id="ARBA00022448"/>
    </source>
</evidence>
<dbReference type="GO" id="GO:0030007">
    <property type="term" value="P:intracellular potassium ion homeostasis"/>
    <property type="evidence" value="ECO:0007669"/>
    <property type="project" value="EnsemblFungi"/>
</dbReference>
<evidence type="ECO:0000256" key="7">
    <source>
        <dbReference type="ARBA" id="ARBA00023053"/>
    </source>
</evidence>
<feature type="domain" description="Alkali metal cation/H+ antiporter Nha1 C-terminal" evidence="14">
    <location>
        <begin position="458"/>
        <end position="918"/>
    </location>
</feature>
<dbReference type="RefSeq" id="XP_003170475.1">
    <property type="nucleotide sequence ID" value="XM_003170427.1"/>
</dbReference>
<evidence type="ECO:0000256" key="4">
    <source>
        <dbReference type="ARBA" id="ARBA00022449"/>
    </source>
</evidence>
<gene>
    <name evidence="15" type="ORF">MGYG_07720</name>
</gene>
<evidence type="ECO:0000259" key="14">
    <source>
        <dbReference type="Pfam" id="PF08619"/>
    </source>
</evidence>
<feature type="compositionally biased region" description="Polar residues" evidence="11">
    <location>
        <begin position="974"/>
        <end position="989"/>
    </location>
</feature>
<accession>E4V3Y8</accession>
<dbReference type="GO" id="GO:0045121">
    <property type="term" value="C:membrane raft"/>
    <property type="evidence" value="ECO:0007669"/>
    <property type="project" value="EnsemblFungi"/>
</dbReference>
<feature type="compositionally biased region" description="Polar residues" evidence="11">
    <location>
        <begin position="465"/>
        <end position="474"/>
    </location>
</feature>
<dbReference type="Proteomes" id="UP000002669">
    <property type="component" value="Unassembled WGS sequence"/>
</dbReference>
<evidence type="ECO:0008006" key="17">
    <source>
        <dbReference type="Google" id="ProtNLM"/>
    </source>
</evidence>
<dbReference type="AlphaFoldDB" id="E4V3Y8"/>
<dbReference type="VEuPathDB" id="FungiDB:MGYG_07720"/>
<dbReference type="GO" id="GO:0097623">
    <property type="term" value="P:potassium ion export across plasma membrane"/>
    <property type="evidence" value="ECO:0007669"/>
    <property type="project" value="EnsemblFungi"/>
</dbReference>
<evidence type="ECO:0000313" key="16">
    <source>
        <dbReference type="Proteomes" id="UP000002669"/>
    </source>
</evidence>
<reference evidence="16" key="1">
    <citation type="journal article" date="2012" name="MBio">
        <title>Comparative genome analysis of Trichophyton rubrum and related dermatophytes reveals candidate genes involved in infection.</title>
        <authorList>
            <person name="Martinez D.A."/>
            <person name="Oliver B.G."/>
            <person name="Graeser Y."/>
            <person name="Goldberg J.M."/>
            <person name="Li W."/>
            <person name="Martinez-Rossi N.M."/>
            <person name="Monod M."/>
            <person name="Shelest E."/>
            <person name="Barton R.C."/>
            <person name="Birch E."/>
            <person name="Brakhage A.A."/>
            <person name="Chen Z."/>
            <person name="Gurr S.J."/>
            <person name="Heiman D."/>
            <person name="Heitman J."/>
            <person name="Kosti I."/>
            <person name="Rossi A."/>
            <person name="Saif S."/>
            <person name="Samalova M."/>
            <person name="Saunders C.W."/>
            <person name="Shea T."/>
            <person name="Summerbell R.C."/>
            <person name="Xu J."/>
            <person name="Young S."/>
            <person name="Zeng Q."/>
            <person name="Birren B.W."/>
            <person name="Cuomo C.A."/>
            <person name="White T.C."/>
        </authorList>
    </citation>
    <scope>NUCLEOTIDE SEQUENCE [LARGE SCALE GENOMIC DNA]</scope>
    <source>
        <strain evidence="16">ATCC MYA-4604 / CBS 118893</strain>
    </source>
</reference>
<evidence type="ECO:0000256" key="11">
    <source>
        <dbReference type="SAM" id="MobiDB-lite"/>
    </source>
</evidence>
<feature type="region of interest" description="Disordered" evidence="11">
    <location>
        <begin position="455"/>
        <end position="649"/>
    </location>
</feature>
<feature type="transmembrane region" description="Helical" evidence="12">
    <location>
        <begin position="296"/>
        <end position="313"/>
    </location>
</feature>
<evidence type="ECO:0000259" key="13">
    <source>
        <dbReference type="Pfam" id="PF00999"/>
    </source>
</evidence>
<evidence type="ECO:0000256" key="5">
    <source>
        <dbReference type="ARBA" id="ARBA00022692"/>
    </source>
</evidence>
<protein>
    <recommendedName>
        <fullName evidence="17">Na(+)/H(+) antiporter</fullName>
    </recommendedName>
</protein>
<dbReference type="PANTHER" id="PTHR31382">
    <property type="entry name" value="NA(+)/H(+) ANTIPORTER"/>
    <property type="match status" value="1"/>
</dbReference>
<feature type="compositionally biased region" description="Basic and acidic residues" evidence="11">
    <location>
        <begin position="636"/>
        <end position="649"/>
    </location>
</feature>
<dbReference type="GeneID" id="10025716"/>
<dbReference type="HOGENOM" id="CLU_008635_0_0_1"/>
<keyword evidence="16" id="KW-1185">Reference proteome</keyword>
<feature type="transmembrane region" description="Helical" evidence="12">
    <location>
        <begin position="245"/>
        <end position="262"/>
    </location>
</feature>
<proteinExistence type="inferred from homology"/>
<evidence type="ECO:0000256" key="10">
    <source>
        <dbReference type="ARBA" id="ARBA00023201"/>
    </source>
</evidence>
<feature type="transmembrane region" description="Helical" evidence="12">
    <location>
        <begin position="12"/>
        <end position="32"/>
    </location>
</feature>
<keyword evidence="9 12" id="KW-0472">Membrane</keyword>
<organism evidence="16">
    <name type="scientific">Arthroderma gypseum (strain ATCC MYA-4604 / CBS 118893)</name>
    <name type="common">Microsporum gypseum</name>
    <dbReference type="NCBI Taxonomy" id="535722"/>
    <lineage>
        <taxon>Eukaryota</taxon>
        <taxon>Fungi</taxon>
        <taxon>Dikarya</taxon>
        <taxon>Ascomycota</taxon>
        <taxon>Pezizomycotina</taxon>
        <taxon>Eurotiomycetes</taxon>
        <taxon>Eurotiomycetidae</taxon>
        <taxon>Onygenales</taxon>
        <taxon>Arthrodermataceae</taxon>
        <taxon>Nannizzia</taxon>
    </lineage>
</organism>
<dbReference type="GO" id="GO:0015385">
    <property type="term" value="F:sodium:proton antiporter activity"/>
    <property type="evidence" value="ECO:0007669"/>
    <property type="project" value="EnsemblFungi"/>
</dbReference>
<evidence type="ECO:0000256" key="1">
    <source>
        <dbReference type="ARBA" id="ARBA00004141"/>
    </source>
</evidence>
<keyword evidence="5 12" id="KW-0812">Transmembrane</keyword>
<feature type="compositionally biased region" description="Basic and acidic residues" evidence="11">
    <location>
        <begin position="475"/>
        <end position="487"/>
    </location>
</feature>
<evidence type="ECO:0000256" key="9">
    <source>
        <dbReference type="ARBA" id="ARBA00023136"/>
    </source>
</evidence>
<feature type="compositionally biased region" description="Low complexity" evidence="11">
    <location>
        <begin position="854"/>
        <end position="865"/>
    </location>
</feature>
<feature type="compositionally biased region" description="Basic and acidic residues" evidence="11">
    <location>
        <begin position="740"/>
        <end position="754"/>
    </location>
</feature>
<feature type="transmembrane region" description="Helical" evidence="12">
    <location>
        <begin position="102"/>
        <end position="124"/>
    </location>
</feature>
<dbReference type="OrthoDB" id="5327978at2759"/>
<feature type="compositionally biased region" description="Low complexity" evidence="11">
    <location>
        <begin position="514"/>
        <end position="523"/>
    </location>
</feature>
<comment type="subcellular location">
    <subcellularLocation>
        <location evidence="1">Membrane</location>
        <topology evidence="1">Multi-pass membrane protein</topology>
    </subcellularLocation>
</comment>
<dbReference type="STRING" id="535722.E4V3Y8"/>
<feature type="region of interest" description="Disordered" evidence="11">
    <location>
        <begin position="673"/>
        <end position="694"/>
    </location>
</feature>
<dbReference type="OMA" id="PISWGNV"/>
<feature type="region of interest" description="Disordered" evidence="11">
    <location>
        <begin position="720"/>
        <end position="1023"/>
    </location>
</feature>
<keyword evidence="4" id="KW-0050">Antiport</keyword>
<evidence type="ECO:0000256" key="8">
    <source>
        <dbReference type="ARBA" id="ARBA00023065"/>
    </source>
</evidence>
<feature type="domain" description="Cation/H+ exchanger transmembrane" evidence="13">
    <location>
        <begin position="25"/>
        <end position="433"/>
    </location>
</feature>
<name>E4V3Y8_ARTGP</name>
<dbReference type="Pfam" id="PF00999">
    <property type="entry name" value="Na_H_Exchanger"/>
    <property type="match status" value="1"/>
</dbReference>
<feature type="transmembrane region" description="Helical" evidence="12">
    <location>
        <begin position="406"/>
        <end position="436"/>
    </location>
</feature>
<keyword evidence="8" id="KW-0406">Ion transport</keyword>
<evidence type="ECO:0000313" key="15">
    <source>
        <dbReference type="EMBL" id="EFR04712.1"/>
    </source>
</evidence>
<dbReference type="InParanoid" id="E4V3Y8"/>
<dbReference type="InterPro" id="IPR006153">
    <property type="entry name" value="Cation/H_exchanger_TM"/>
</dbReference>
<evidence type="ECO:0000256" key="6">
    <source>
        <dbReference type="ARBA" id="ARBA00022989"/>
    </source>
</evidence>
<dbReference type="InterPro" id="IPR004712">
    <property type="entry name" value="Na+/H+_antiporter_fungi"/>
</dbReference>
<feature type="transmembrane region" description="Helical" evidence="12">
    <location>
        <begin position="325"/>
        <end position="343"/>
    </location>
</feature>
<keyword evidence="7" id="KW-0915">Sodium</keyword>
<dbReference type="EMBL" id="DS989828">
    <property type="protein sequence ID" value="EFR04712.1"/>
    <property type="molecule type" value="Genomic_DNA"/>
</dbReference>
<feature type="transmembrane region" description="Helical" evidence="12">
    <location>
        <begin position="130"/>
        <end position="153"/>
    </location>
</feature>
<dbReference type="eggNOG" id="KOG4505">
    <property type="taxonomic scope" value="Eukaryota"/>
</dbReference>
<dbReference type="Gene3D" id="1.20.1530.20">
    <property type="match status" value="1"/>
</dbReference>
<dbReference type="GO" id="GO:0042391">
    <property type="term" value="P:regulation of membrane potential"/>
    <property type="evidence" value="ECO:0007669"/>
    <property type="project" value="InterPro"/>
</dbReference>
<sequence length="1023" mass="112246">MAWDHLDFDKPHLAYMILGGFTSLFMLCSLFVKEKLYIGEATVATLCGVIFGPHAANLFNPTTWGNVDKLTLECSRIVLVVQCFAVGVELPKSYMERHWRSVVMLLLPIMTLGWLVTSLFIWWMVEPLTWLESLICAACVTATDPVLASSVVGKGKFAKRVPKHLRDVLSAESGCNDGMAFPFIYLSLYILAYRPDSAKVAEHWILTTILYECIFGAIFGFLIGYAGRHAIRFAESKKLIDRESFLVFYFVLALFCAGAGSSLGMDDLLIGFSAGIGFSNDGWFTEKTEESHVSNVIDLLLNLAYFVYFGAIIPWEQYNVPDLGLVPWRLVILAILVICFRRIPAMLLMKPLIPDIKTWREALFAGHFGPIGVGAIFACILARAELETHTTQPLDGLPEPGSHNYIIIYVIWPITTFLVITSIIVHGSSIAVFTLGKHINTLTLTMSYTQAHEDGPSWMNRLPRIQTTSKTSLSMRKDSWETMEKPEFPPGTLGPIGVPGNLLRRQRDDDHHSAPASRASSLKSSRRRKQGAQRIGGPISQSAITPQRRPEGELQVSKPPSPEPEHTRGHQQYPEGEPHSPRAEVYQEGDNIIVEDEEGNVLEPDQVLGEKSSEASKPASGIMQKLSAWTGLSNTQKDESLPQVNRERRSARAYQFANTIIVEDEDGEVIKKYTIPSSPRKETGTAAAGDEEEKPKLIRRITRLGTWTGDNDNEAAAAAAKQAEEEDAGIRFTVPSSGDVDDHLRGRRMSKQDFIKQMQNLGPKSPNDGSAKFSNFFRRDGNRGQVNPHRSMPVSGPHGGSTGAPSPQEIAEMLAQYTGPEGSAADKRRHKQSEPLSRASSFSRHDSEDDGTERIPPAYRRAIAAGQQPPDLLSPTFPSNRSSKHVSKLDDDIETPAERKRRLAALGASSSMQRESDSEDDGEPRAVKGKVQFADGTKPAKRKSPVQTTFPPPSGATSPELPSAPPAVFAPENNPFSDGSNAPGSASRSTNEGTSHGNGNNGHGNTPRNGSKSKISWGGEIGR</sequence>
<feature type="transmembrane region" description="Helical" evidence="12">
    <location>
        <begin position="364"/>
        <end position="386"/>
    </location>
</feature>
<feature type="transmembrane region" description="Helical" evidence="12">
    <location>
        <begin position="174"/>
        <end position="192"/>
    </location>
</feature>
<comment type="similarity">
    <text evidence="2">Belongs to the fungal Na(+)/H(+) exchanger family.</text>
</comment>
<dbReference type="GO" id="GO:0005886">
    <property type="term" value="C:plasma membrane"/>
    <property type="evidence" value="ECO:0007669"/>
    <property type="project" value="EnsemblFungi"/>
</dbReference>
<dbReference type="Pfam" id="PF08619">
    <property type="entry name" value="Nha1_C"/>
    <property type="match status" value="1"/>
</dbReference>
<keyword evidence="6 12" id="KW-1133">Transmembrane helix</keyword>
<dbReference type="GO" id="GO:0036376">
    <property type="term" value="P:sodium ion export across plasma membrane"/>
    <property type="evidence" value="ECO:0007669"/>
    <property type="project" value="EnsemblFungi"/>
</dbReference>
<dbReference type="PANTHER" id="PTHR31382:SF4">
    <property type="entry name" value="NA(+)_H(+) ANTIPORTER"/>
    <property type="match status" value="1"/>
</dbReference>
<evidence type="ECO:0000256" key="2">
    <source>
        <dbReference type="ARBA" id="ARBA00005248"/>
    </source>
</evidence>